<comment type="caution">
    <text evidence="2">The sequence shown here is derived from an EMBL/GenBank/DDBJ whole genome shotgun (WGS) entry which is preliminary data.</text>
</comment>
<dbReference type="STRING" id="2656787.A0A370T9H9"/>
<gene>
    <name evidence="2" type="ORF">BP5553_10509</name>
</gene>
<reference evidence="2 3" key="1">
    <citation type="journal article" date="2018" name="IMA Fungus">
        <title>IMA Genome-F 9: Draft genome sequence of Annulohypoxylon stygium, Aspergillus mulundensis, Berkeleyomyces basicola (syn. Thielaviopsis basicola), Ceratocystis smalleyi, two Cercospora beticola strains, Coleophoma cylindrospora, Fusarium fracticaudum, Phialophora cf. hyalina, and Morchella septimelata.</title>
        <authorList>
            <person name="Wingfield B.D."/>
            <person name="Bills G.F."/>
            <person name="Dong Y."/>
            <person name="Huang W."/>
            <person name="Nel W.J."/>
            <person name="Swalarsk-Parry B.S."/>
            <person name="Vaghefi N."/>
            <person name="Wilken P.M."/>
            <person name="An Z."/>
            <person name="de Beer Z.W."/>
            <person name="De Vos L."/>
            <person name="Chen L."/>
            <person name="Duong T.A."/>
            <person name="Gao Y."/>
            <person name="Hammerbacher A."/>
            <person name="Kikkert J.R."/>
            <person name="Li Y."/>
            <person name="Li H."/>
            <person name="Li K."/>
            <person name="Li Q."/>
            <person name="Liu X."/>
            <person name="Ma X."/>
            <person name="Naidoo K."/>
            <person name="Pethybridge S.J."/>
            <person name="Sun J."/>
            <person name="Steenkamp E.T."/>
            <person name="van der Nest M.A."/>
            <person name="van Wyk S."/>
            <person name="Wingfield M.J."/>
            <person name="Xiong C."/>
            <person name="Yue Q."/>
            <person name="Zhang X."/>
        </authorList>
    </citation>
    <scope>NUCLEOTIDE SEQUENCE [LARGE SCALE GENOMIC DNA]</scope>
    <source>
        <strain evidence="2 3">BP 5553</strain>
    </source>
</reference>
<organism evidence="2 3">
    <name type="scientific">Venustampulla echinocandica</name>
    <dbReference type="NCBI Taxonomy" id="2656787"/>
    <lineage>
        <taxon>Eukaryota</taxon>
        <taxon>Fungi</taxon>
        <taxon>Dikarya</taxon>
        <taxon>Ascomycota</taxon>
        <taxon>Pezizomycotina</taxon>
        <taxon>Leotiomycetes</taxon>
        <taxon>Helotiales</taxon>
        <taxon>Pleuroascaceae</taxon>
        <taxon>Venustampulla</taxon>
    </lineage>
</organism>
<dbReference type="AlphaFoldDB" id="A0A370T9H9"/>
<dbReference type="EMBL" id="NPIC01000016">
    <property type="protein sequence ID" value="RDL30231.1"/>
    <property type="molecule type" value="Genomic_DNA"/>
</dbReference>
<feature type="compositionally biased region" description="Polar residues" evidence="1">
    <location>
        <begin position="186"/>
        <end position="205"/>
    </location>
</feature>
<evidence type="ECO:0000313" key="3">
    <source>
        <dbReference type="Proteomes" id="UP000254866"/>
    </source>
</evidence>
<dbReference type="GeneID" id="43603358"/>
<evidence type="ECO:0000256" key="1">
    <source>
        <dbReference type="SAM" id="MobiDB-lite"/>
    </source>
</evidence>
<keyword evidence="3" id="KW-1185">Reference proteome</keyword>
<protein>
    <submittedName>
        <fullName evidence="2">Uncharacterized protein</fullName>
    </submittedName>
</protein>
<dbReference type="OrthoDB" id="3439480at2759"/>
<dbReference type="Proteomes" id="UP000254866">
    <property type="component" value="Unassembled WGS sequence"/>
</dbReference>
<name>A0A370T9H9_9HELO</name>
<dbReference type="RefSeq" id="XP_031864839.1">
    <property type="nucleotide sequence ID" value="XM_032019132.1"/>
</dbReference>
<feature type="region of interest" description="Disordered" evidence="1">
    <location>
        <begin position="50"/>
        <end position="209"/>
    </location>
</feature>
<proteinExistence type="predicted"/>
<evidence type="ECO:0000313" key="2">
    <source>
        <dbReference type="EMBL" id="RDL30231.1"/>
    </source>
</evidence>
<sequence>MCVTNVYVDRYPDGHAVTFRQTSTCQYGSPGRPCPTLSVVENPVRKITWGEPSTEHMLTRSFPLPAQRPLTPPRSPSSHRRQSSSESSGHRRKHSKRVLSPLRPTRQHRKERIVIVDSPPTPRTPPQLYNQTFTAPPSPVSQPFHHEHRHHHQHPIIVDERPLRRTPSNGAVVSERPAQSRRPRSQTRQNPMWDSPSSSHTSFNSRLRYEEEELERQRELQRELERERIERAASERQRERLLREREERLQREKELEAKLRKEALIKAQDEEIRRRPAVPLAPIPALRRQQRPLVVAQDLPTMMGALAIEDEEGDKEAMKRRLRERQLPKRRFSVGPGYRRHRVAYDDGMYRWE</sequence>
<accession>A0A370T9H9</accession>